<feature type="transmembrane region" description="Helical" evidence="1">
    <location>
        <begin position="12"/>
        <end position="34"/>
    </location>
</feature>
<protein>
    <submittedName>
        <fullName evidence="2">Uncharacterized protein</fullName>
    </submittedName>
</protein>
<feature type="transmembrane region" description="Helical" evidence="1">
    <location>
        <begin position="463"/>
        <end position="483"/>
    </location>
</feature>
<evidence type="ECO:0000313" key="2">
    <source>
        <dbReference type="EMBL" id="EWC62282.1"/>
    </source>
</evidence>
<dbReference type="PATRIC" id="fig|909613.9.peg.2406"/>
<feature type="transmembrane region" description="Helical" evidence="1">
    <location>
        <begin position="238"/>
        <end position="264"/>
    </location>
</feature>
<feature type="transmembrane region" description="Helical" evidence="1">
    <location>
        <begin position="118"/>
        <end position="137"/>
    </location>
</feature>
<accession>W7J007</accession>
<feature type="transmembrane region" description="Helical" evidence="1">
    <location>
        <begin position="560"/>
        <end position="580"/>
    </location>
</feature>
<keyword evidence="1" id="KW-1133">Transmembrane helix</keyword>
<dbReference type="EMBL" id="AYXG01000082">
    <property type="protein sequence ID" value="EWC62282.1"/>
    <property type="molecule type" value="Genomic_DNA"/>
</dbReference>
<keyword evidence="1" id="KW-0812">Transmembrane</keyword>
<reference evidence="2 3" key="1">
    <citation type="journal article" date="2014" name="Genome Announc.">
        <title>Draft Genome Sequence of the Antitrypanosomally Active Sponge-Associated Bacterium Actinokineospora sp. Strain EG49.</title>
        <authorList>
            <person name="Harjes J."/>
            <person name="Ryu T."/>
            <person name="Abdelmohsen U.R."/>
            <person name="Moitinho-Silva L."/>
            <person name="Horn H."/>
            <person name="Ravasi T."/>
            <person name="Hentschel U."/>
        </authorList>
    </citation>
    <scope>NUCLEOTIDE SEQUENCE [LARGE SCALE GENOMIC DNA]</scope>
    <source>
        <strain evidence="2 3">EG49</strain>
    </source>
</reference>
<dbReference type="AlphaFoldDB" id="W7J007"/>
<proteinExistence type="predicted"/>
<feature type="transmembrane region" description="Helical" evidence="1">
    <location>
        <begin position="503"/>
        <end position="521"/>
    </location>
</feature>
<feature type="transmembrane region" description="Helical" evidence="1">
    <location>
        <begin position="409"/>
        <end position="435"/>
    </location>
</feature>
<feature type="transmembrane region" description="Helical" evidence="1">
    <location>
        <begin position="354"/>
        <end position="375"/>
    </location>
</feature>
<feature type="transmembrane region" description="Helical" evidence="1">
    <location>
        <begin position="175"/>
        <end position="193"/>
    </location>
</feature>
<feature type="transmembrane region" description="Helical" evidence="1">
    <location>
        <begin position="270"/>
        <end position="292"/>
    </location>
</feature>
<feature type="transmembrane region" description="Helical" evidence="1">
    <location>
        <begin position="213"/>
        <end position="231"/>
    </location>
</feature>
<dbReference type="Proteomes" id="UP000019277">
    <property type="component" value="Unassembled WGS sequence"/>
</dbReference>
<organism evidence="2 3">
    <name type="scientific">Actinokineospora spheciospongiae</name>
    <dbReference type="NCBI Taxonomy" id="909613"/>
    <lineage>
        <taxon>Bacteria</taxon>
        <taxon>Bacillati</taxon>
        <taxon>Actinomycetota</taxon>
        <taxon>Actinomycetes</taxon>
        <taxon>Pseudonocardiales</taxon>
        <taxon>Pseudonocardiaceae</taxon>
        <taxon>Actinokineospora</taxon>
    </lineage>
</organism>
<keyword evidence="1" id="KW-0472">Membrane</keyword>
<gene>
    <name evidence="2" type="ORF">UO65_2402</name>
</gene>
<feature type="transmembrane region" description="Helical" evidence="1">
    <location>
        <begin position="313"/>
        <end position="334"/>
    </location>
</feature>
<evidence type="ECO:0000256" key="1">
    <source>
        <dbReference type="SAM" id="Phobius"/>
    </source>
</evidence>
<dbReference type="STRING" id="909613.UO65_2402"/>
<sequence>MGWAEAPTRIRAALGLAAGAAALQVAGLLLGPVADAPPPGFAALPLLVLLALLPPVLAAVAFARGRALFGASVLVGAAALLPGRLLLDAQFLVDPLYASRPEVTVVHSLQPLGAGAGLWPLLLGHVLGLAAGALAFGQRSAEVGTPYAAEFEDSTTERAEDPGAERVEAPHSRPMAALVLGGLAGVALLARPYTSDNPFQLADGAMGGPVLPGVGLFALAVLLPIAAVFAATSGHRSVVVGVPVGLLAGVAAVAAPNVAAGLFADGLHVAPGPVVALLLAAATLWVAWGVAAGRRLSDSSVKTFDAPATGGLGLHRAAGAVGLVTVAFALVAYLGRQLVLPPELPEPVEYSNRLFLPGALGLAVLSAALLVPALAAAARPAFTVALAVVPLAGVAALDSAVTATEASPLISAGTGALAAGSAIAAALVAAVLAAVAGSAERDDAQDGGGTGSADPAGRRVDPVLAAPVAAASLFAVGAFGLPALRAPGFVSPGIWADFRLTSWGLLAALAAVLAAAVLALFSRPARGAALLLGAALLVGVRALEYPLTAARAEGATPGPGTWLALATAAALLVAAAVTAGSDRRRR</sequence>
<comment type="caution">
    <text evidence="2">The sequence shown here is derived from an EMBL/GenBank/DDBJ whole genome shotgun (WGS) entry which is preliminary data.</text>
</comment>
<keyword evidence="3" id="KW-1185">Reference proteome</keyword>
<feature type="transmembrane region" description="Helical" evidence="1">
    <location>
        <begin position="67"/>
        <end position="87"/>
    </location>
</feature>
<feature type="transmembrane region" description="Helical" evidence="1">
    <location>
        <begin position="40"/>
        <end position="60"/>
    </location>
</feature>
<evidence type="ECO:0000313" key="3">
    <source>
        <dbReference type="Proteomes" id="UP000019277"/>
    </source>
</evidence>
<feature type="transmembrane region" description="Helical" evidence="1">
    <location>
        <begin position="528"/>
        <end position="548"/>
    </location>
</feature>
<name>W7J007_9PSEU</name>
<feature type="transmembrane region" description="Helical" evidence="1">
    <location>
        <begin position="382"/>
        <end position="403"/>
    </location>
</feature>
<dbReference type="eggNOG" id="ENOG503357X">
    <property type="taxonomic scope" value="Bacteria"/>
</dbReference>